<dbReference type="EMBL" id="LSLI01000071">
    <property type="protein sequence ID" value="KXS31513.1"/>
    <property type="molecule type" value="Genomic_DNA"/>
</dbReference>
<proteinExistence type="predicted"/>
<keyword evidence="1" id="KW-0472">Membrane</keyword>
<sequence>MDKEIQTKIVLGEAGADLAEAWFKLLGFVAVTGVFHAAAEKTDLLGLAAVKWICYGLMFIWLQYKVDKATWLLFPTADPTNEKAKLRHLSIALTVSFVITSTTYTILYATIYALLKIKGAG</sequence>
<accession>A0A139BRT2</accession>
<feature type="transmembrane region" description="Helical" evidence="1">
    <location>
        <begin position="91"/>
        <end position="115"/>
    </location>
</feature>
<dbReference type="AlphaFoldDB" id="A0A139BRT2"/>
<keyword evidence="1" id="KW-1133">Transmembrane helix</keyword>
<reference evidence="2 3" key="1">
    <citation type="submission" date="2016-02" db="EMBL/GenBank/DDBJ databases">
        <authorList>
            <person name="Wen L."/>
            <person name="He K."/>
            <person name="Yang H."/>
        </authorList>
    </citation>
    <scope>NUCLEOTIDE SEQUENCE [LARGE SCALE GENOMIC DNA]</scope>
    <source>
        <strain evidence="2">ShG14-8</strain>
    </source>
</reference>
<dbReference type="Proteomes" id="UP000070578">
    <property type="component" value="Unassembled WGS sequence"/>
</dbReference>
<evidence type="ECO:0000313" key="3">
    <source>
        <dbReference type="Proteomes" id="UP000070578"/>
    </source>
</evidence>
<comment type="caution">
    <text evidence="2">The sequence shown here is derived from an EMBL/GenBank/DDBJ whole genome shotgun (WGS) entry which is preliminary data.</text>
</comment>
<reference evidence="2 3" key="2">
    <citation type="submission" date="2016-03" db="EMBL/GenBank/DDBJ databases">
        <title>New uncultured bacterium of the family Gallionellaceae from acid mine drainage: description and reconstruction of genome based on metagenomic analysis of microbial community.</title>
        <authorList>
            <person name="Kadnikov V."/>
            <person name="Ivasenko D."/>
            <person name="Beletsky A."/>
            <person name="Mardanov A."/>
            <person name="Danilova E."/>
            <person name="Pimenov N."/>
            <person name="Karnachuk O."/>
            <person name="Ravin N."/>
        </authorList>
    </citation>
    <scope>NUCLEOTIDE SEQUENCE [LARGE SCALE GENOMIC DNA]</scope>
    <source>
        <strain evidence="2">ShG14-8</strain>
    </source>
</reference>
<protein>
    <submittedName>
        <fullName evidence="2">Uncharacterized protein</fullName>
    </submittedName>
</protein>
<evidence type="ECO:0000313" key="2">
    <source>
        <dbReference type="EMBL" id="KXS31513.1"/>
    </source>
</evidence>
<name>A0A139BRT2_9PROT</name>
<organism evidence="2 3">
    <name type="scientific">Candidatus Gallionella acididurans</name>
    <dbReference type="NCBI Taxonomy" id="1796491"/>
    <lineage>
        <taxon>Bacteria</taxon>
        <taxon>Pseudomonadati</taxon>
        <taxon>Pseudomonadota</taxon>
        <taxon>Betaproteobacteria</taxon>
        <taxon>Nitrosomonadales</taxon>
        <taxon>Gallionellaceae</taxon>
        <taxon>Gallionella</taxon>
    </lineage>
</organism>
<feature type="transmembrane region" description="Helical" evidence="1">
    <location>
        <begin position="21"/>
        <end position="38"/>
    </location>
</feature>
<keyword evidence="1" id="KW-0812">Transmembrane</keyword>
<gene>
    <name evidence="2" type="ORF">AWT59_2380</name>
</gene>
<feature type="transmembrane region" description="Helical" evidence="1">
    <location>
        <begin position="44"/>
        <end position="62"/>
    </location>
</feature>
<evidence type="ECO:0000256" key="1">
    <source>
        <dbReference type="SAM" id="Phobius"/>
    </source>
</evidence>